<evidence type="ECO:0000313" key="3">
    <source>
        <dbReference type="Proteomes" id="UP000198372"/>
    </source>
</evidence>
<keyword evidence="3" id="KW-1185">Reference proteome</keyword>
<feature type="transmembrane region" description="Helical" evidence="1">
    <location>
        <begin position="137"/>
        <end position="155"/>
    </location>
</feature>
<dbReference type="EMBL" id="FMSP01000024">
    <property type="protein sequence ID" value="SCV74925.1"/>
    <property type="molecule type" value="Genomic_DNA"/>
</dbReference>
<gene>
    <name evidence="2" type="ORF">BQ2448_7954</name>
</gene>
<reference evidence="3" key="1">
    <citation type="submission" date="2016-09" db="EMBL/GenBank/DDBJ databases">
        <authorList>
            <person name="Jeantristanb JTB J.-T."/>
            <person name="Ricardo R."/>
        </authorList>
    </citation>
    <scope>NUCLEOTIDE SEQUENCE [LARGE SCALE GENOMIC DNA]</scope>
</reference>
<sequence length="501" mass="56302">MGLISPKVSCVGLHASSSSCRRRPFQASEFSTSTVGIHTQWIAAVASSAKSERKRRTSSIVPDPKSWWSNARDYGTQLPLLVRFARDLARSDRKVFASIVVLNIAQAALPAVDLFLSRRMTELAYSVGIGVPLNWRTFAFAFFGSLTTTIGSLLIDRWSIFFEERLHSTFSLRIQQSILLNLSLNDEELALPSTQRQLQLLRELGGSDIYRRIFDPLVFLSVVNAFFSLVFSGGMLYSQLNPRNTFYLGVSTTFMIIEEWDRWFGQATPTIEHHDISNDAYLRFQALFKMGTSRSLRNEIRMLGLESYLSDQAATSLRQLGSTSTVTPSTNSSLKWPSLITRISRPLSMGIFIVHTALYNDAQLLKNGTTALVSFAEMSILEAAVWDLRMRCSRLSSGLRDLKTGADRIRAWYAIEDDEMVFKREKVTRRYESTVGQGRIGMKIELREVGLQYQGSSNKTLDQVSFAVEAGELVSERPTSGQIIINGHDVHEYDPKDLAVV</sequence>
<accession>A0A238FP17</accession>
<proteinExistence type="predicted"/>
<keyword evidence="1" id="KW-0472">Membrane</keyword>
<feature type="transmembrane region" description="Helical" evidence="1">
    <location>
        <begin position="217"/>
        <end position="237"/>
    </location>
</feature>
<keyword evidence="1" id="KW-1133">Transmembrane helix</keyword>
<keyword evidence="1" id="KW-0812">Transmembrane</keyword>
<dbReference type="OrthoDB" id="6500128at2759"/>
<dbReference type="Proteomes" id="UP000198372">
    <property type="component" value="Unassembled WGS sequence"/>
</dbReference>
<evidence type="ECO:0000313" key="2">
    <source>
        <dbReference type="EMBL" id="SCV74925.1"/>
    </source>
</evidence>
<evidence type="ECO:0000256" key="1">
    <source>
        <dbReference type="SAM" id="Phobius"/>
    </source>
</evidence>
<dbReference type="AlphaFoldDB" id="A0A238FP17"/>
<organism evidence="2 3">
    <name type="scientific">Microbotryum intermedium</name>
    <dbReference type="NCBI Taxonomy" id="269621"/>
    <lineage>
        <taxon>Eukaryota</taxon>
        <taxon>Fungi</taxon>
        <taxon>Dikarya</taxon>
        <taxon>Basidiomycota</taxon>
        <taxon>Pucciniomycotina</taxon>
        <taxon>Microbotryomycetes</taxon>
        <taxon>Microbotryales</taxon>
        <taxon>Microbotryaceae</taxon>
        <taxon>Microbotryum</taxon>
    </lineage>
</organism>
<dbReference type="STRING" id="269621.A0A238FP17"/>
<name>A0A238FP17_9BASI</name>
<dbReference type="PROSITE" id="PS51257">
    <property type="entry name" value="PROKAR_LIPOPROTEIN"/>
    <property type="match status" value="1"/>
</dbReference>
<protein>
    <submittedName>
        <fullName evidence="2">BQ2448_7954 protein</fullName>
    </submittedName>
</protein>
<feature type="transmembrane region" description="Helical" evidence="1">
    <location>
        <begin position="95"/>
        <end position="117"/>
    </location>
</feature>